<accession>A0A381SK76</accession>
<reference evidence="1" key="1">
    <citation type="submission" date="2018-05" db="EMBL/GenBank/DDBJ databases">
        <authorList>
            <person name="Lanie J.A."/>
            <person name="Ng W.-L."/>
            <person name="Kazmierczak K.M."/>
            <person name="Andrzejewski T.M."/>
            <person name="Davidsen T.M."/>
            <person name="Wayne K.J."/>
            <person name="Tettelin H."/>
            <person name="Glass J.I."/>
            <person name="Rusch D."/>
            <person name="Podicherti R."/>
            <person name="Tsui H.-C.T."/>
            <person name="Winkler M.E."/>
        </authorList>
    </citation>
    <scope>NUCLEOTIDE SEQUENCE</scope>
</reference>
<protein>
    <submittedName>
        <fullName evidence="1">Uncharacterized protein</fullName>
    </submittedName>
</protein>
<proteinExistence type="predicted"/>
<dbReference type="AlphaFoldDB" id="A0A381SK76"/>
<gene>
    <name evidence="1" type="ORF">METZ01_LOCUS56698</name>
</gene>
<dbReference type="EMBL" id="UINC01003158">
    <property type="protein sequence ID" value="SVA03844.1"/>
    <property type="molecule type" value="Genomic_DNA"/>
</dbReference>
<organism evidence="1">
    <name type="scientific">marine metagenome</name>
    <dbReference type="NCBI Taxonomy" id="408172"/>
    <lineage>
        <taxon>unclassified sequences</taxon>
        <taxon>metagenomes</taxon>
        <taxon>ecological metagenomes</taxon>
    </lineage>
</organism>
<sequence length="167" mass="19817">MREQQKKVKSNKTYFNWYELKKDADGHSNGILILTYALYKRYNNLMAKSINSLHKTLYIKSIPSEILRNNYIIISPEFKEVISHYTCKDEQSYFINGNFLTTICPIRKKLEYLFLLSMRPANNLSARIPLKYLTKEQITWVNQNPFIKTIEDKIVFVPELIRNKGEK</sequence>
<evidence type="ECO:0000313" key="1">
    <source>
        <dbReference type="EMBL" id="SVA03844.1"/>
    </source>
</evidence>
<name>A0A381SK76_9ZZZZ</name>